<dbReference type="EMBL" id="JBAHYK010001369">
    <property type="protein sequence ID" value="KAL0568304.1"/>
    <property type="molecule type" value="Genomic_DNA"/>
</dbReference>
<evidence type="ECO:0000313" key="1">
    <source>
        <dbReference type="EMBL" id="KAL0568304.1"/>
    </source>
</evidence>
<comment type="caution">
    <text evidence="1">The sequence shown here is derived from an EMBL/GenBank/DDBJ whole genome shotgun (WGS) entry which is preliminary data.</text>
</comment>
<sequence length="155" mass="17658">MDQLAQTSLDVDDVAELGEGILGPKVILGKYLRFVLPCVTPLELEIFMRKLESSKETLSEIGDHDRAPLNQRYDELSMEASKIKLANLRAVRWTTYFGFHLGLVPSIIRCHWRAERLLRDVAIKREELAQNGMELERIDVPPAASTAPRRVHPRV</sequence>
<reference evidence="1 2" key="1">
    <citation type="submission" date="2024-02" db="EMBL/GenBank/DDBJ databases">
        <title>A draft genome for the cacao thread blight pathogen Marasmius crinis-equi.</title>
        <authorList>
            <person name="Cohen S.P."/>
            <person name="Baruah I.K."/>
            <person name="Amoako-Attah I."/>
            <person name="Bukari Y."/>
            <person name="Meinhardt L.W."/>
            <person name="Bailey B.A."/>
        </authorList>
    </citation>
    <scope>NUCLEOTIDE SEQUENCE [LARGE SCALE GENOMIC DNA]</scope>
    <source>
        <strain evidence="1 2">GH-76</strain>
    </source>
</reference>
<organism evidence="1 2">
    <name type="scientific">Marasmius crinis-equi</name>
    <dbReference type="NCBI Taxonomy" id="585013"/>
    <lineage>
        <taxon>Eukaryota</taxon>
        <taxon>Fungi</taxon>
        <taxon>Dikarya</taxon>
        <taxon>Basidiomycota</taxon>
        <taxon>Agaricomycotina</taxon>
        <taxon>Agaricomycetes</taxon>
        <taxon>Agaricomycetidae</taxon>
        <taxon>Agaricales</taxon>
        <taxon>Marasmiineae</taxon>
        <taxon>Marasmiaceae</taxon>
        <taxon>Marasmius</taxon>
    </lineage>
</organism>
<protein>
    <submittedName>
        <fullName evidence="1">Uncharacterized protein</fullName>
    </submittedName>
</protein>
<proteinExistence type="predicted"/>
<dbReference type="Proteomes" id="UP001465976">
    <property type="component" value="Unassembled WGS sequence"/>
</dbReference>
<evidence type="ECO:0000313" key="2">
    <source>
        <dbReference type="Proteomes" id="UP001465976"/>
    </source>
</evidence>
<gene>
    <name evidence="1" type="ORF">V5O48_013684</name>
</gene>
<keyword evidence="2" id="KW-1185">Reference proteome</keyword>
<name>A0ABR3EZH0_9AGAR</name>
<accession>A0ABR3EZH0</accession>